<gene>
    <name evidence="3" type="ORF">LNV07_17165</name>
</gene>
<keyword evidence="3" id="KW-0418">Kinase</keyword>
<dbReference type="Proteomes" id="UP001209701">
    <property type="component" value="Unassembled WGS sequence"/>
</dbReference>
<evidence type="ECO:0000313" key="3">
    <source>
        <dbReference type="EMBL" id="MCV2369814.1"/>
    </source>
</evidence>
<evidence type="ECO:0000259" key="2">
    <source>
        <dbReference type="Pfam" id="PF06580"/>
    </source>
</evidence>
<dbReference type="InterPro" id="IPR050640">
    <property type="entry name" value="Bact_2-comp_sensor_kinase"/>
</dbReference>
<dbReference type="PANTHER" id="PTHR34220">
    <property type="entry name" value="SENSOR HISTIDINE KINASE YPDA"/>
    <property type="match status" value="1"/>
</dbReference>
<proteinExistence type="predicted"/>
<name>A0ABT2YID7_9BURK</name>
<keyword evidence="3" id="KW-0808">Transferase</keyword>
<feature type="transmembrane region" description="Helical" evidence="1">
    <location>
        <begin position="94"/>
        <end position="115"/>
    </location>
</feature>
<organism evidence="3 4">
    <name type="scientific">Roseateles oligotrophus</name>
    <dbReference type="NCBI Taxonomy" id="1769250"/>
    <lineage>
        <taxon>Bacteria</taxon>
        <taxon>Pseudomonadati</taxon>
        <taxon>Pseudomonadota</taxon>
        <taxon>Betaproteobacteria</taxon>
        <taxon>Burkholderiales</taxon>
        <taxon>Sphaerotilaceae</taxon>
        <taxon>Roseateles</taxon>
    </lineage>
</organism>
<feature type="transmembrane region" description="Helical" evidence="1">
    <location>
        <begin position="20"/>
        <end position="42"/>
    </location>
</feature>
<feature type="transmembrane region" description="Helical" evidence="1">
    <location>
        <begin position="62"/>
        <end position="82"/>
    </location>
</feature>
<feature type="domain" description="Signal transduction histidine kinase internal region" evidence="2">
    <location>
        <begin position="180"/>
        <end position="259"/>
    </location>
</feature>
<evidence type="ECO:0000256" key="1">
    <source>
        <dbReference type="SAM" id="Phobius"/>
    </source>
</evidence>
<dbReference type="Pfam" id="PF06580">
    <property type="entry name" value="His_kinase"/>
    <property type="match status" value="1"/>
</dbReference>
<dbReference type="RefSeq" id="WP_263572395.1">
    <property type="nucleotide sequence ID" value="NZ_JAJIRN010000007.1"/>
</dbReference>
<dbReference type="Gene3D" id="3.30.565.10">
    <property type="entry name" value="Histidine kinase-like ATPase, C-terminal domain"/>
    <property type="match status" value="1"/>
</dbReference>
<keyword evidence="1" id="KW-0472">Membrane</keyword>
<accession>A0ABT2YID7</accession>
<dbReference type="InterPro" id="IPR036890">
    <property type="entry name" value="HATPase_C_sf"/>
</dbReference>
<protein>
    <submittedName>
        <fullName evidence="3">Histidine kinase</fullName>
    </submittedName>
</protein>
<dbReference type="InterPro" id="IPR010559">
    <property type="entry name" value="Sig_transdc_His_kin_internal"/>
</dbReference>
<dbReference type="SUPFAM" id="SSF55874">
    <property type="entry name" value="ATPase domain of HSP90 chaperone/DNA topoisomerase II/histidine kinase"/>
    <property type="match status" value="1"/>
</dbReference>
<dbReference type="GO" id="GO:0016301">
    <property type="term" value="F:kinase activity"/>
    <property type="evidence" value="ECO:0007669"/>
    <property type="project" value="UniProtKB-KW"/>
</dbReference>
<feature type="transmembrane region" description="Helical" evidence="1">
    <location>
        <begin position="135"/>
        <end position="158"/>
    </location>
</feature>
<keyword evidence="4" id="KW-1185">Reference proteome</keyword>
<reference evidence="3 4" key="1">
    <citation type="submission" date="2021-11" db="EMBL/GenBank/DDBJ databases">
        <authorList>
            <person name="Liang Q."/>
            <person name="Mou H."/>
            <person name="Liu Z."/>
        </authorList>
    </citation>
    <scope>NUCLEOTIDE SEQUENCE [LARGE SCALE GENOMIC DNA]</scope>
    <source>
        <strain evidence="3 4">CHU3</strain>
    </source>
</reference>
<dbReference type="EMBL" id="JAJIRN010000007">
    <property type="protein sequence ID" value="MCV2369814.1"/>
    <property type="molecule type" value="Genomic_DNA"/>
</dbReference>
<sequence length="373" mass="42653">MRQARSALALPRWQLLGKALQRLLVCAAVWMVMWLLMALAQVTDASNAGRNSFGLVQVLRSSWSAFPPFILLSWFLSLHAWQRPQAWSSPEKQLRIFVLSMTGFAFAWLGYFWLLELLRGGKLPDAWWAFVLRNRWYSFFYDLVLASGAFFAQAFIVAKLNAREREKAWQREQTDKLRLRLLLLQGQLEPHFLFNALNSVSALVRGDDRSLALSALARISELLRYALRASKTEWVSVQDELSFMRDYLELQRLRYGESLSVRWDVSEAAWEDVACPPLMFQPLVENAIRHGLEACDGEGYVELNLARDDAGMRLTLRNPVAAVPQDRGGHGLGLAATRERLQILYGDAARLITTPQGASYKTELILPWRELHE</sequence>
<keyword evidence="1" id="KW-1133">Transmembrane helix</keyword>
<evidence type="ECO:0000313" key="4">
    <source>
        <dbReference type="Proteomes" id="UP001209701"/>
    </source>
</evidence>
<comment type="caution">
    <text evidence="3">The sequence shown here is derived from an EMBL/GenBank/DDBJ whole genome shotgun (WGS) entry which is preliminary data.</text>
</comment>
<dbReference type="PANTHER" id="PTHR34220:SF7">
    <property type="entry name" value="SENSOR HISTIDINE KINASE YPDA"/>
    <property type="match status" value="1"/>
</dbReference>
<keyword evidence="1" id="KW-0812">Transmembrane</keyword>